<organism evidence="5 6">
    <name type="scientific">Candidatus Galligastranaerophilus intestinavium</name>
    <dbReference type="NCBI Taxonomy" id="2840836"/>
    <lineage>
        <taxon>Bacteria</taxon>
        <taxon>Candidatus Galligastranaerophilus</taxon>
    </lineage>
</organism>
<dbReference type="InterPro" id="IPR019734">
    <property type="entry name" value="TPR_rpt"/>
</dbReference>
<dbReference type="GO" id="GO:0009279">
    <property type="term" value="C:cell outer membrane"/>
    <property type="evidence" value="ECO:0007669"/>
    <property type="project" value="TreeGrafter"/>
</dbReference>
<protein>
    <submittedName>
        <fullName evidence="5">Tetratricopeptide repeat protein</fullName>
    </submittedName>
</protein>
<keyword evidence="4" id="KW-0812">Transmembrane</keyword>
<dbReference type="SMART" id="SM00028">
    <property type="entry name" value="TPR"/>
    <property type="match status" value="4"/>
</dbReference>
<comment type="caution">
    <text evidence="5">The sequence shown here is derived from an EMBL/GenBank/DDBJ whole genome shotgun (WGS) entry which is preliminary data.</text>
</comment>
<evidence type="ECO:0000256" key="1">
    <source>
        <dbReference type="ARBA" id="ARBA00022737"/>
    </source>
</evidence>
<proteinExistence type="predicted"/>
<evidence type="ECO:0000256" key="3">
    <source>
        <dbReference type="PROSITE-ProRule" id="PRU00339"/>
    </source>
</evidence>
<dbReference type="GO" id="GO:0046813">
    <property type="term" value="P:receptor-mediated virion attachment to host cell"/>
    <property type="evidence" value="ECO:0007669"/>
    <property type="project" value="TreeGrafter"/>
</dbReference>
<evidence type="ECO:0000313" key="6">
    <source>
        <dbReference type="Proteomes" id="UP000886865"/>
    </source>
</evidence>
<feature type="repeat" description="TPR" evidence="3">
    <location>
        <begin position="45"/>
        <end position="78"/>
    </location>
</feature>
<dbReference type="AlphaFoldDB" id="A0A9D1JXC1"/>
<dbReference type="EMBL" id="DVJQ01000006">
    <property type="protein sequence ID" value="HIS73492.1"/>
    <property type="molecule type" value="Genomic_DNA"/>
</dbReference>
<dbReference type="PANTHER" id="PTHR44858:SF1">
    <property type="entry name" value="UDP-N-ACETYLGLUCOSAMINE--PEPTIDE N-ACETYLGLUCOSAMINYLTRANSFERASE SPINDLY-RELATED"/>
    <property type="match status" value="1"/>
</dbReference>
<dbReference type="Pfam" id="PF07719">
    <property type="entry name" value="TPR_2"/>
    <property type="match status" value="1"/>
</dbReference>
<dbReference type="InterPro" id="IPR050498">
    <property type="entry name" value="Ycf3"/>
</dbReference>
<dbReference type="Gene3D" id="1.25.40.10">
    <property type="entry name" value="Tetratricopeptide repeat domain"/>
    <property type="match status" value="3"/>
</dbReference>
<dbReference type="PROSITE" id="PS50005">
    <property type="entry name" value="TPR"/>
    <property type="match status" value="3"/>
</dbReference>
<gene>
    <name evidence="5" type="ORF">IAA86_00565</name>
</gene>
<evidence type="ECO:0000256" key="4">
    <source>
        <dbReference type="SAM" id="Phobius"/>
    </source>
</evidence>
<dbReference type="SUPFAM" id="SSF48452">
    <property type="entry name" value="TPR-like"/>
    <property type="match status" value="1"/>
</dbReference>
<dbReference type="InterPro" id="IPR011990">
    <property type="entry name" value="TPR-like_helical_dom_sf"/>
</dbReference>
<sequence length="358" mass="42362">MKQKIFEFFKNTTVRIISLMLFMLFLLSIFLFYDVYVYQVKKCVGFYWVYRGDKYYKKNKTQHAIDCYKKALTYYPEHYRARYNLANIYVVYEDYYSALEQYSKALEIKPDFMIARIDYALVLSSAAFNHDKAISEYKKAIEKKPKWIYIPFFINNRKTYNYNSAVAYYNMGLAYRAKSLLVGENKFSAREYLRLSVEAYKKALKNLKNYEIYYNLALTHQLLKNNKDAGRNYCRAIELEPLRYEAHYNLAILLRDMKMYRDSVEEFKKAGLILDIDGDNIKTRYIYDVLSGVTQKMVLSGDYDYLADKDESGKQSSYEDDLTYNGGKLAISSKFDRSVSKSYSTCAAKEFFESEDDK</sequence>
<keyword evidence="1" id="KW-0677">Repeat</keyword>
<evidence type="ECO:0000313" key="5">
    <source>
        <dbReference type="EMBL" id="HIS73492.1"/>
    </source>
</evidence>
<evidence type="ECO:0000256" key="2">
    <source>
        <dbReference type="ARBA" id="ARBA00022803"/>
    </source>
</evidence>
<reference evidence="5" key="1">
    <citation type="submission" date="2020-10" db="EMBL/GenBank/DDBJ databases">
        <authorList>
            <person name="Gilroy R."/>
        </authorList>
    </citation>
    <scope>NUCLEOTIDE SEQUENCE</scope>
    <source>
        <strain evidence="5">CHK152-2871</strain>
    </source>
</reference>
<feature type="transmembrane region" description="Helical" evidence="4">
    <location>
        <begin position="12"/>
        <end position="33"/>
    </location>
</feature>
<dbReference type="Pfam" id="PF00515">
    <property type="entry name" value="TPR_1"/>
    <property type="match status" value="1"/>
</dbReference>
<keyword evidence="4" id="KW-1133">Transmembrane helix</keyword>
<dbReference type="InterPro" id="IPR013105">
    <property type="entry name" value="TPR_2"/>
</dbReference>
<keyword evidence="2 3" id="KW-0802">TPR repeat</keyword>
<keyword evidence="4" id="KW-0472">Membrane</keyword>
<feature type="repeat" description="TPR" evidence="3">
    <location>
        <begin position="79"/>
        <end position="112"/>
    </location>
</feature>
<dbReference type="PANTHER" id="PTHR44858">
    <property type="entry name" value="TETRATRICOPEPTIDE REPEAT PROTEIN 6"/>
    <property type="match status" value="1"/>
</dbReference>
<dbReference type="Pfam" id="PF13181">
    <property type="entry name" value="TPR_8"/>
    <property type="match status" value="1"/>
</dbReference>
<dbReference type="PROSITE" id="PS50293">
    <property type="entry name" value="TPR_REGION"/>
    <property type="match status" value="1"/>
</dbReference>
<name>A0A9D1JXC1_9BACT</name>
<feature type="repeat" description="TPR" evidence="3">
    <location>
        <begin position="210"/>
        <end position="243"/>
    </location>
</feature>
<reference evidence="5" key="2">
    <citation type="journal article" date="2021" name="PeerJ">
        <title>Extensive microbial diversity within the chicken gut microbiome revealed by metagenomics and culture.</title>
        <authorList>
            <person name="Gilroy R."/>
            <person name="Ravi A."/>
            <person name="Getino M."/>
            <person name="Pursley I."/>
            <person name="Horton D.L."/>
            <person name="Alikhan N.F."/>
            <person name="Baker D."/>
            <person name="Gharbi K."/>
            <person name="Hall N."/>
            <person name="Watson M."/>
            <person name="Adriaenssens E.M."/>
            <person name="Foster-Nyarko E."/>
            <person name="Jarju S."/>
            <person name="Secka A."/>
            <person name="Antonio M."/>
            <person name="Oren A."/>
            <person name="Chaudhuri R.R."/>
            <person name="La Ragione R."/>
            <person name="Hildebrand F."/>
            <person name="Pallen M.J."/>
        </authorList>
    </citation>
    <scope>NUCLEOTIDE SEQUENCE</scope>
    <source>
        <strain evidence="5">CHK152-2871</strain>
    </source>
</reference>
<dbReference type="Proteomes" id="UP000886865">
    <property type="component" value="Unassembled WGS sequence"/>
</dbReference>
<accession>A0A9D1JXC1</accession>